<feature type="domain" description="DUF4377" evidence="2">
    <location>
        <begin position="49"/>
        <end position="123"/>
    </location>
</feature>
<dbReference type="InterPro" id="IPR025485">
    <property type="entry name" value="DUF4377"/>
</dbReference>
<feature type="signal peptide" evidence="1">
    <location>
        <begin position="1"/>
        <end position="19"/>
    </location>
</feature>
<evidence type="ECO:0000313" key="4">
    <source>
        <dbReference type="Proteomes" id="UP000067711"/>
    </source>
</evidence>
<gene>
    <name evidence="3" type="ORF">WS71_29280</name>
</gene>
<proteinExistence type="predicted"/>
<dbReference type="EMBL" id="CP013389">
    <property type="protein sequence ID" value="AOJ11193.1"/>
    <property type="molecule type" value="Genomic_DNA"/>
</dbReference>
<reference evidence="3 4" key="1">
    <citation type="submission" date="2015-12" db="EMBL/GenBank/DDBJ databases">
        <title>Diversity of Burkholderia near neighbor genomes.</title>
        <authorList>
            <person name="Sahl J."/>
            <person name="Wagner D."/>
            <person name="Keim P."/>
        </authorList>
    </citation>
    <scope>NUCLEOTIDE SEQUENCE [LARGE SCALE GENOMIC DNA]</scope>
    <source>
        <strain evidence="3 4">BDU8</strain>
    </source>
</reference>
<keyword evidence="1" id="KW-0732">Signal</keyword>
<name>A0A1B4G5H9_9BURK</name>
<dbReference type="AlphaFoldDB" id="A0A1B4G5H9"/>
<organism evidence="3 4">
    <name type="scientific">Burkholderia mayonis</name>
    <dbReference type="NCBI Taxonomy" id="1385591"/>
    <lineage>
        <taxon>Bacteria</taxon>
        <taxon>Pseudomonadati</taxon>
        <taxon>Pseudomonadota</taxon>
        <taxon>Betaproteobacteria</taxon>
        <taxon>Burkholderiales</taxon>
        <taxon>Burkholderiaceae</taxon>
        <taxon>Burkholderia</taxon>
        <taxon>pseudomallei group</taxon>
    </lineage>
</organism>
<evidence type="ECO:0000259" key="2">
    <source>
        <dbReference type="Pfam" id="PF14302"/>
    </source>
</evidence>
<dbReference type="Proteomes" id="UP000067711">
    <property type="component" value="Chromosome 1"/>
</dbReference>
<evidence type="ECO:0000256" key="1">
    <source>
        <dbReference type="SAM" id="SignalP"/>
    </source>
</evidence>
<sequence>MFRKTRPSLALAAIALAVAAGLAGCETNAAADAPATQPAAPQAVTKTVYVAAQTARCVGVAPMDCLQVRTSPNAPWQLRYSGIEGFDYRPGYEYQLEIAEYKVPNPPADGSSIRWVLKRIVRQQPR</sequence>
<protein>
    <recommendedName>
        <fullName evidence="2">DUF4377 domain-containing protein</fullName>
    </recommendedName>
</protein>
<feature type="chain" id="PRO_5015325053" description="DUF4377 domain-containing protein" evidence="1">
    <location>
        <begin position="20"/>
        <end position="126"/>
    </location>
</feature>
<dbReference type="Pfam" id="PF14302">
    <property type="entry name" value="DUF4377"/>
    <property type="match status" value="1"/>
</dbReference>
<dbReference type="PROSITE" id="PS51257">
    <property type="entry name" value="PROKAR_LIPOPROTEIN"/>
    <property type="match status" value="1"/>
</dbReference>
<accession>A0A1B4G5H9</accession>
<evidence type="ECO:0000313" key="3">
    <source>
        <dbReference type="EMBL" id="AOJ11193.1"/>
    </source>
</evidence>